<gene>
    <name evidence="4" type="ORF">MSPICULIGERA_LOCUS24574</name>
</gene>
<feature type="compositionally biased region" description="Basic and acidic residues" evidence="2">
    <location>
        <begin position="284"/>
        <end position="295"/>
    </location>
</feature>
<reference evidence="4" key="1">
    <citation type="submission" date="2023-06" db="EMBL/GenBank/DDBJ databases">
        <authorList>
            <person name="Delattre M."/>
        </authorList>
    </citation>
    <scope>NUCLEOTIDE SEQUENCE</scope>
    <source>
        <strain evidence="4">AF72</strain>
    </source>
</reference>
<dbReference type="CDD" id="cd12259">
    <property type="entry name" value="RRM_SRSF11_SREK1"/>
    <property type="match status" value="1"/>
</dbReference>
<protein>
    <recommendedName>
        <fullName evidence="3">RRM domain-containing protein</fullName>
    </recommendedName>
</protein>
<dbReference type="GO" id="GO:0003723">
    <property type="term" value="F:RNA binding"/>
    <property type="evidence" value="ECO:0007669"/>
    <property type="project" value="UniProtKB-UniRule"/>
</dbReference>
<evidence type="ECO:0000259" key="3">
    <source>
        <dbReference type="PROSITE" id="PS50102"/>
    </source>
</evidence>
<dbReference type="Gene3D" id="3.30.70.330">
    <property type="match status" value="2"/>
</dbReference>
<feature type="region of interest" description="Disordered" evidence="2">
    <location>
        <begin position="267"/>
        <end position="465"/>
    </location>
</feature>
<keyword evidence="1" id="KW-0694">RNA-binding</keyword>
<feature type="compositionally biased region" description="Basic residues" evidence="2">
    <location>
        <begin position="337"/>
        <end position="355"/>
    </location>
</feature>
<feature type="domain" description="RRM" evidence="3">
    <location>
        <begin position="164"/>
        <end position="242"/>
    </location>
</feature>
<sequence>MTATVERDPFRVLQVSNISTQATKDQVQQLFSYLGRIQEFKLYPTDLNVTASTSQKFAYIKFEDEKAVELGQHLTNCVLIDRAILCTPSIENVIPDEATALSMGGPVLPGQRNLPPNLTNKIEQDSEGGRMLVTHDPTLEQLGLPPYPALPEHTEPAKVEEIRRTVYVGNLPKGANGQEVADFFNSNIGEVMFVRMTTGPETLPCAYAYVEFSAQGSVPMALQNSMMLDFQGNLLKIQHSRVAIIKPQRKTADQAVEEIEEAIRKKETGLAYMAPRSRSRTPARARDERGPDRDRRRSRSRSVRRRSRSRDRGPPRDRDRRRSRSRKRETRRSPSRDRRRSRSRDRDRRSRRSRSRDRDRERDRKKSRSRSKDRKRDKDRKDHKRRSRSRTPKKKDTKRERERTPEKKKDKKDKKEELKDEEARLRDRLLEKASSRKSDDKDSAASGDVPTKISNQRKRDDSTSD</sequence>
<dbReference type="InterPro" id="IPR000504">
    <property type="entry name" value="RRM_dom"/>
</dbReference>
<name>A0AA36DI42_9BILA</name>
<dbReference type="GO" id="GO:0005654">
    <property type="term" value="C:nucleoplasm"/>
    <property type="evidence" value="ECO:0007669"/>
    <property type="project" value="TreeGrafter"/>
</dbReference>
<feature type="compositionally biased region" description="Basic and acidic residues" evidence="2">
    <location>
        <begin position="310"/>
        <end position="320"/>
    </location>
</feature>
<feature type="compositionally biased region" description="Basic residues" evidence="2">
    <location>
        <begin position="381"/>
        <end position="396"/>
    </location>
</feature>
<feature type="non-terminal residue" evidence="4">
    <location>
        <position position="465"/>
    </location>
</feature>
<dbReference type="SMART" id="SM00360">
    <property type="entry name" value="RRM"/>
    <property type="match status" value="2"/>
</dbReference>
<dbReference type="AlphaFoldDB" id="A0AA36DI42"/>
<comment type="caution">
    <text evidence="4">The sequence shown here is derived from an EMBL/GenBank/DDBJ whole genome shotgun (WGS) entry which is preliminary data.</text>
</comment>
<dbReference type="InterPro" id="IPR035979">
    <property type="entry name" value="RBD_domain_sf"/>
</dbReference>
<dbReference type="EMBL" id="CATQJA010002709">
    <property type="protein sequence ID" value="CAJ0586574.1"/>
    <property type="molecule type" value="Genomic_DNA"/>
</dbReference>
<evidence type="ECO:0000313" key="4">
    <source>
        <dbReference type="EMBL" id="CAJ0586574.1"/>
    </source>
</evidence>
<evidence type="ECO:0000256" key="1">
    <source>
        <dbReference type="PROSITE-ProRule" id="PRU00176"/>
    </source>
</evidence>
<dbReference type="Pfam" id="PF00076">
    <property type="entry name" value="RRM_1"/>
    <property type="match status" value="2"/>
</dbReference>
<feature type="compositionally biased region" description="Basic residues" evidence="2">
    <location>
        <begin position="296"/>
        <end position="309"/>
    </location>
</feature>
<feature type="domain" description="RRM" evidence="3">
    <location>
        <begin position="11"/>
        <end position="69"/>
    </location>
</feature>
<feature type="compositionally biased region" description="Basic residues" evidence="2">
    <location>
        <begin position="321"/>
        <end position="330"/>
    </location>
</feature>
<dbReference type="SUPFAM" id="SSF54928">
    <property type="entry name" value="RNA-binding domain, RBD"/>
    <property type="match status" value="2"/>
</dbReference>
<accession>A0AA36DI42</accession>
<dbReference type="PROSITE" id="PS50102">
    <property type="entry name" value="RRM"/>
    <property type="match status" value="2"/>
</dbReference>
<keyword evidence="5" id="KW-1185">Reference proteome</keyword>
<dbReference type="InterPro" id="IPR012677">
    <property type="entry name" value="Nucleotide-bd_a/b_plait_sf"/>
</dbReference>
<dbReference type="PANTHER" id="PTHR32343">
    <property type="entry name" value="SERINE/ARGININE-RICH SPLICING FACTOR"/>
    <property type="match status" value="1"/>
</dbReference>
<dbReference type="PANTHER" id="PTHR32343:SF22">
    <property type="entry name" value="LD29830P"/>
    <property type="match status" value="1"/>
</dbReference>
<dbReference type="Proteomes" id="UP001177023">
    <property type="component" value="Unassembled WGS sequence"/>
</dbReference>
<evidence type="ECO:0000313" key="5">
    <source>
        <dbReference type="Proteomes" id="UP001177023"/>
    </source>
</evidence>
<proteinExistence type="predicted"/>
<evidence type="ECO:0000256" key="2">
    <source>
        <dbReference type="SAM" id="MobiDB-lite"/>
    </source>
</evidence>
<organism evidence="4 5">
    <name type="scientific">Mesorhabditis spiculigera</name>
    <dbReference type="NCBI Taxonomy" id="96644"/>
    <lineage>
        <taxon>Eukaryota</taxon>
        <taxon>Metazoa</taxon>
        <taxon>Ecdysozoa</taxon>
        <taxon>Nematoda</taxon>
        <taxon>Chromadorea</taxon>
        <taxon>Rhabditida</taxon>
        <taxon>Rhabditina</taxon>
        <taxon>Rhabditomorpha</taxon>
        <taxon>Rhabditoidea</taxon>
        <taxon>Rhabditidae</taxon>
        <taxon>Mesorhabditinae</taxon>
        <taxon>Mesorhabditis</taxon>
    </lineage>
</organism>
<feature type="compositionally biased region" description="Basic and acidic residues" evidence="2">
    <location>
        <begin position="397"/>
        <end position="443"/>
    </location>
</feature>